<keyword evidence="3" id="KW-0813">Transport</keyword>
<dbReference type="RefSeq" id="WP_077292004.1">
    <property type="nucleotide sequence ID" value="NZ_CP019630.1"/>
</dbReference>
<evidence type="ECO:0000313" key="11">
    <source>
        <dbReference type="Proteomes" id="UP000188174"/>
    </source>
</evidence>
<protein>
    <submittedName>
        <fullName evidence="10">Peptide ABC transporter ATP-binding protein</fullName>
    </submittedName>
</protein>
<dbReference type="PROSITE" id="PS00211">
    <property type="entry name" value="ABC_TRANSPORTER_1"/>
    <property type="match status" value="1"/>
</dbReference>
<keyword evidence="5" id="KW-0547">Nucleotide-binding</keyword>
<evidence type="ECO:0000313" key="10">
    <source>
        <dbReference type="EMBL" id="AQQ05326.1"/>
    </source>
</evidence>
<evidence type="ECO:0000256" key="1">
    <source>
        <dbReference type="ARBA" id="ARBA00004202"/>
    </source>
</evidence>
<keyword evidence="8" id="KW-0472">Membrane</keyword>
<dbReference type="InterPro" id="IPR030679">
    <property type="entry name" value="ABC_ATPase_HisP-typ"/>
</dbReference>
<dbReference type="PANTHER" id="PTHR43166:SF9">
    <property type="entry name" value="GLUTAMATE_ASPARTATE IMPORT ATP-BINDING PROTEIN GLTL"/>
    <property type="match status" value="1"/>
</dbReference>
<dbReference type="SUPFAM" id="SSF52540">
    <property type="entry name" value="P-loop containing nucleoside triphosphate hydrolases"/>
    <property type="match status" value="1"/>
</dbReference>
<evidence type="ECO:0000256" key="8">
    <source>
        <dbReference type="ARBA" id="ARBA00023136"/>
    </source>
</evidence>
<dbReference type="SMART" id="SM00382">
    <property type="entry name" value="AAA"/>
    <property type="match status" value="1"/>
</dbReference>
<dbReference type="InterPro" id="IPR017871">
    <property type="entry name" value="ABC_transporter-like_CS"/>
</dbReference>
<keyword evidence="11" id="KW-1185">Reference proteome</keyword>
<dbReference type="InterPro" id="IPR003439">
    <property type="entry name" value="ABC_transporter-like_ATP-bd"/>
</dbReference>
<feature type="domain" description="ABC transporter" evidence="9">
    <location>
        <begin position="5"/>
        <end position="239"/>
    </location>
</feature>
<keyword evidence="6 10" id="KW-0067">ATP-binding</keyword>
<evidence type="ECO:0000256" key="7">
    <source>
        <dbReference type="ARBA" id="ARBA00022970"/>
    </source>
</evidence>
<organism evidence="10 11">
    <name type="scientific">Roseibium algicola</name>
    <dbReference type="NCBI Taxonomy" id="2857014"/>
    <lineage>
        <taxon>Bacteria</taxon>
        <taxon>Pseudomonadati</taxon>
        <taxon>Pseudomonadota</taxon>
        <taxon>Alphaproteobacteria</taxon>
        <taxon>Hyphomicrobiales</taxon>
        <taxon>Stappiaceae</taxon>
        <taxon>Roseibium</taxon>
    </lineage>
</organism>
<comment type="similarity">
    <text evidence="2">Belongs to the ABC transporter superfamily.</text>
</comment>
<keyword evidence="7" id="KW-0029">Amino-acid transport</keyword>
<dbReference type="InterPro" id="IPR050086">
    <property type="entry name" value="MetN_ABC_transporter-like"/>
</dbReference>
<dbReference type="Gene3D" id="3.40.50.300">
    <property type="entry name" value="P-loop containing nucleotide triphosphate hydrolases"/>
    <property type="match status" value="1"/>
</dbReference>
<dbReference type="InterPro" id="IPR027417">
    <property type="entry name" value="P-loop_NTPase"/>
</dbReference>
<gene>
    <name evidence="10" type="ORF">B0E33_18530</name>
</gene>
<accession>A0ABM6I4J9</accession>
<dbReference type="PIRSF" id="PIRSF039085">
    <property type="entry name" value="ABC_ATPase_HisP"/>
    <property type="match status" value="1"/>
</dbReference>
<reference evidence="10 11" key="1">
    <citation type="submission" date="2017-02" db="EMBL/GenBank/DDBJ databases">
        <authorList>
            <person name="Jeong S."/>
        </authorList>
    </citation>
    <scope>NUCLEOTIDE SEQUENCE [LARGE SCALE GENOMIC DNA]</scope>
    <source>
        <strain evidence="10 11">RMAR6-6</strain>
    </source>
</reference>
<sequence>MRNIIEIENVTKHYGAFAALSDIDLAIGEGEVVCVIGPSGSGKSTLIRCINLLESYSDKGSIRVDGIPVQPGPTLGQVRAEVGMVFQSFNLFPHMSVLKNVMLAPMRVRRTPAAEAAAKARELLARVGIAEQAGKFPGQLSGGQQQRVAIARALAMEPKVLLFDEPTSALDPEMVGEVLDVMRQLAGTGVTMVVVTHEMGFARQVADRVIFMDGGRIVETGTPAQIFDTPKEQRTRNFLSAVLNH</sequence>
<name>A0ABM6I4J9_9HYPH</name>
<evidence type="ECO:0000256" key="3">
    <source>
        <dbReference type="ARBA" id="ARBA00022448"/>
    </source>
</evidence>
<evidence type="ECO:0000259" key="9">
    <source>
        <dbReference type="PROSITE" id="PS50893"/>
    </source>
</evidence>
<keyword evidence="4" id="KW-1003">Cell membrane</keyword>
<proteinExistence type="inferred from homology"/>
<dbReference type="Pfam" id="PF00005">
    <property type="entry name" value="ABC_tran"/>
    <property type="match status" value="1"/>
</dbReference>
<dbReference type="CDD" id="cd03262">
    <property type="entry name" value="ABC_HisP_GlnQ"/>
    <property type="match status" value="1"/>
</dbReference>
<dbReference type="PROSITE" id="PS50893">
    <property type="entry name" value="ABC_TRANSPORTER_2"/>
    <property type="match status" value="1"/>
</dbReference>
<evidence type="ECO:0000256" key="4">
    <source>
        <dbReference type="ARBA" id="ARBA00022475"/>
    </source>
</evidence>
<evidence type="ECO:0000256" key="2">
    <source>
        <dbReference type="ARBA" id="ARBA00005417"/>
    </source>
</evidence>
<dbReference type="InterPro" id="IPR003593">
    <property type="entry name" value="AAA+_ATPase"/>
</dbReference>
<dbReference type="EMBL" id="CP019630">
    <property type="protein sequence ID" value="AQQ05326.1"/>
    <property type="molecule type" value="Genomic_DNA"/>
</dbReference>
<comment type="subcellular location">
    <subcellularLocation>
        <location evidence="1">Cell membrane</location>
        <topology evidence="1">Peripheral membrane protein</topology>
    </subcellularLocation>
</comment>
<evidence type="ECO:0000256" key="6">
    <source>
        <dbReference type="ARBA" id="ARBA00022840"/>
    </source>
</evidence>
<dbReference type="PANTHER" id="PTHR43166">
    <property type="entry name" value="AMINO ACID IMPORT ATP-BINDING PROTEIN"/>
    <property type="match status" value="1"/>
</dbReference>
<evidence type="ECO:0000256" key="5">
    <source>
        <dbReference type="ARBA" id="ARBA00022741"/>
    </source>
</evidence>
<dbReference type="Proteomes" id="UP000188174">
    <property type="component" value="Chromosome"/>
</dbReference>
<dbReference type="GO" id="GO:0005524">
    <property type="term" value="F:ATP binding"/>
    <property type="evidence" value="ECO:0007669"/>
    <property type="project" value="UniProtKB-KW"/>
</dbReference>